<evidence type="ECO:0000256" key="9">
    <source>
        <dbReference type="ARBA" id="ARBA00022946"/>
    </source>
</evidence>
<dbReference type="PANTHER" id="PTHR11815:SF1">
    <property type="entry name" value="SUCCINATE--COA LIGASE [ADP-FORMING] SUBUNIT BETA, MITOCHONDRIAL"/>
    <property type="match status" value="1"/>
</dbReference>
<organism evidence="15 16">
    <name type="scientific">Coemansia reversa (strain ATCC 12441 / NRRL 1564)</name>
    <dbReference type="NCBI Taxonomy" id="763665"/>
    <lineage>
        <taxon>Eukaryota</taxon>
        <taxon>Fungi</taxon>
        <taxon>Fungi incertae sedis</taxon>
        <taxon>Zoopagomycota</taxon>
        <taxon>Kickxellomycotina</taxon>
        <taxon>Kickxellomycetes</taxon>
        <taxon>Kickxellales</taxon>
        <taxon>Kickxellaceae</taxon>
        <taxon>Coemansia</taxon>
    </lineage>
</organism>
<dbReference type="Pfam" id="PF08442">
    <property type="entry name" value="ATP-grasp_2"/>
    <property type="match status" value="1"/>
</dbReference>
<dbReference type="PROSITE" id="PS50975">
    <property type="entry name" value="ATP_GRASP"/>
    <property type="match status" value="1"/>
</dbReference>
<dbReference type="PANTHER" id="PTHR11815">
    <property type="entry name" value="SUCCINYL-COA SYNTHETASE BETA CHAIN"/>
    <property type="match status" value="1"/>
</dbReference>
<evidence type="ECO:0000256" key="10">
    <source>
        <dbReference type="ARBA" id="ARBA00023128"/>
    </source>
</evidence>
<dbReference type="PROSITE" id="PS01217">
    <property type="entry name" value="SUCCINYL_COA_LIG_3"/>
    <property type="match status" value="1"/>
</dbReference>
<dbReference type="InterPro" id="IPR005809">
    <property type="entry name" value="Succ_CoA_ligase-like_bsu"/>
</dbReference>
<keyword evidence="16" id="KW-1185">Reference proteome</keyword>
<dbReference type="NCBIfam" id="NF001913">
    <property type="entry name" value="PRK00696.1"/>
    <property type="match status" value="1"/>
</dbReference>
<dbReference type="Gene3D" id="3.40.50.261">
    <property type="entry name" value="Succinyl-CoA synthetase domains"/>
    <property type="match status" value="1"/>
</dbReference>
<evidence type="ECO:0000256" key="7">
    <source>
        <dbReference type="ARBA" id="ARBA00022840"/>
    </source>
</evidence>
<dbReference type="Pfam" id="PF00549">
    <property type="entry name" value="Ligase_CoA"/>
    <property type="match status" value="1"/>
</dbReference>
<dbReference type="GO" id="GO:0005524">
    <property type="term" value="F:ATP binding"/>
    <property type="evidence" value="ECO:0007669"/>
    <property type="project" value="UniProtKB-UniRule"/>
</dbReference>
<evidence type="ECO:0000256" key="11">
    <source>
        <dbReference type="ARBA" id="ARBA00063570"/>
    </source>
</evidence>
<accession>A0A2G5BK72</accession>
<keyword evidence="10" id="KW-0496">Mitochondrion</keyword>
<gene>
    <name evidence="15" type="ORF">COEREDRAFT_79320</name>
</gene>
<dbReference type="GO" id="GO:0006104">
    <property type="term" value="P:succinyl-CoA metabolic process"/>
    <property type="evidence" value="ECO:0007669"/>
    <property type="project" value="TreeGrafter"/>
</dbReference>
<dbReference type="InterPro" id="IPR016102">
    <property type="entry name" value="Succinyl-CoA_synth-like"/>
</dbReference>
<evidence type="ECO:0000256" key="8">
    <source>
        <dbReference type="ARBA" id="ARBA00022842"/>
    </source>
</evidence>
<name>A0A2G5BK72_COERN</name>
<dbReference type="FunFam" id="3.40.50.261:FF:000001">
    <property type="entry name" value="Succinate--CoA ligase [ADP-forming] subunit beta"/>
    <property type="match status" value="1"/>
</dbReference>
<evidence type="ECO:0000313" key="15">
    <source>
        <dbReference type="EMBL" id="PIA19399.1"/>
    </source>
</evidence>
<dbReference type="UniPathway" id="UPA00223">
    <property type="reaction ID" value="UER00999"/>
</dbReference>
<evidence type="ECO:0000256" key="3">
    <source>
        <dbReference type="ARBA" id="ARBA00022532"/>
    </source>
</evidence>
<dbReference type="Gene3D" id="3.30.1490.20">
    <property type="entry name" value="ATP-grasp fold, A domain"/>
    <property type="match status" value="1"/>
</dbReference>
<comment type="pathway">
    <text evidence="2">Carbohydrate metabolism; tricarboxylic acid cycle; succinate from succinyl-CoA (ligase route): step 1/1.</text>
</comment>
<evidence type="ECO:0000256" key="6">
    <source>
        <dbReference type="ARBA" id="ARBA00022741"/>
    </source>
</evidence>
<keyword evidence="4 13" id="KW-0436">Ligase</keyword>
<evidence type="ECO:0000313" key="16">
    <source>
        <dbReference type="Proteomes" id="UP000242474"/>
    </source>
</evidence>
<dbReference type="FunFam" id="3.30.470.20:FF:000002">
    <property type="entry name" value="Succinate--CoA ligase [ADP-forming] subunit beta"/>
    <property type="match status" value="1"/>
</dbReference>
<sequence length="434" mass="46430">MFRLFANPSKSALRLAAKGQQARNLSIHEYMSANLLSGAGIKVPQGIVAATPEEAFQAAKKLGTSDLVIKSQVLAGGRGKGHFDSGLKGGVKTIYSPEEARDLAKKMIGHKIFTKQTGAHGKECNKVFIVERKYVRREYYFAILMDRATQGPVVVASSQGGVDIETVAAENPDAIVKLPVDIKKGLSLEAAQGLADKLGFVGNAREEAADTFVKLYKLFLAKDATQIEINPLVETSDHQVMCMDAKFGFDDNASFRQKDVFSLRDPTQEDPREVQAEKWDLNYIGLDGRIGCLVNGAGLAMSTMDIIKLHGGEPANFLDVGGSATAKQISEAFKIISSDAGVSAALVNIFGGIMRCDVVAQGIINAVKELDLKIPLVVRLQGTNVDAGKKLINDSGIAIFPCDDLDKAAELVVKLSDITSLAQKAGVHAKLSLA</sequence>
<evidence type="ECO:0000259" key="14">
    <source>
        <dbReference type="PROSITE" id="PS50975"/>
    </source>
</evidence>
<protein>
    <recommendedName>
        <fullName evidence="13">Succinate-CoA ligase subunit beta</fullName>
        <ecNumber evidence="13">6.2.1.-</ecNumber>
    </recommendedName>
</protein>
<dbReference type="GO" id="GO:0046872">
    <property type="term" value="F:metal ion binding"/>
    <property type="evidence" value="ECO:0007669"/>
    <property type="project" value="UniProtKB-KW"/>
</dbReference>
<dbReference type="InterPro" id="IPR017866">
    <property type="entry name" value="Succ-CoA_synthase_bsu_CS"/>
</dbReference>
<proteinExistence type="inferred from homology"/>
<dbReference type="FunFam" id="3.30.1490.20:FF:000004">
    <property type="entry name" value="Succinate--CoA ligase [ADP-forming] subunit beta, mitochondrial"/>
    <property type="match status" value="1"/>
</dbReference>
<dbReference type="Proteomes" id="UP000242474">
    <property type="component" value="Unassembled WGS sequence"/>
</dbReference>
<keyword evidence="7 12" id="KW-0067">ATP-binding</keyword>
<dbReference type="GO" id="GO:0005739">
    <property type="term" value="C:mitochondrion"/>
    <property type="evidence" value="ECO:0007669"/>
    <property type="project" value="InterPro"/>
</dbReference>
<dbReference type="InterPro" id="IPR013650">
    <property type="entry name" value="ATP-grasp_succ-CoA_synth-type"/>
</dbReference>
<evidence type="ECO:0000256" key="2">
    <source>
        <dbReference type="ARBA" id="ARBA00005064"/>
    </source>
</evidence>
<dbReference type="InterPro" id="IPR013815">
    <property type="entry name" value="ATP_grasp_subdomain_1"/>
</dbReference>
<evidence type="ECO:0000256" key="13">
    <source>
        <dbReference type="RuleBase" id="RU361258"/>
    </source>
</evidence>
<evidence type="ECO:0000256" key="12">
    <source>
        <dbReference type="PROSITE-ProRule" id="PRU00409"/>
    </source>
</evidence>
<dbReference type="PIRSF" id="PIRSF001554">
    <property type="entry name" value="SucCS_beta"/>
    <property type="match status" value="1"/>
</dbReference>
<dbReference type="OrthoDB" id="1552at2759"/>
<evidence type="ECO:0000256" key="4">
    <source>
        <dbReference type="ARBA" id="ARBA00022598"/>
    </source>
</evidence>
<keyword evidence="6 12" id="KW-0547">Nucleotide-binding</keyword>
<feature type="domain" description="ATP-grasp" evidence="14">
    <location>
        <begin position="33"/>
        <end position="260"/>
    </location>
</feature>
<dbReference type="EMBL" id="KZ303487">
    <property type="protein sequence ID" value="PIA19399.1"/>
    <property type="molecule type" value="Genomic_DNA"/>
</dbReference>
<keyword evidence="9" id="KW-0809">Transit peptide</keyword>
<keyword evidence="8" id="KW-0460">Magnesium</keyword>
<dbReference type="InterPro" id="IPR005811">
    <property type="entry name" value="SUCC_ACL_C"/>
</dbReference>
<dbReference type="Gene3D" id="3.30.470.20">
    <property type="entry name" value="ATP-grasp fold, B domain"/>
    <property type="match status" value="1"/>
</dbReference>
<dbReference type="SUPFAM" id="SSF56059">
    <property type="entry name" value="Glutathione synthetase ATP-binding domain-like"/>
    <property type="match status" value="1"/>
</dbReference>
<dbReference type="HAMAP" id="MF_00558">
    <property type="entry name" value="Succ_CoA_beta"/>
    <property type="match status" value="1"/>
</dbReference>
<dbReference type="NCBIfam" id="TIGR01016">
    <property type="entry name" value="sucCoAbeta"/>
    <property type="match status" value="1"/>
</dbReference>
<keyword evidence="5" id="KW-0479">Metal-binding</keyword>
<evidence type="ECO:0000256" key="5">
    <source>
        <dbReference type="ARBA" id="ARBA00022723"/>
    </source>
</evidence>
<dbReference type="HAMAP" id="MF_03220">
    <property type="entry name" value="Succ_CoA_betaA_euk"/>
    <property type="match status" value="1"/>
</dbReference>
<dbReference type="SUPFAM" id="SSF52210">
    <property type="entry name" value="Succinyl-CoA synthetase domains"/>
    <property type="match status" value="1"/>
</dbReference>
<dbReference type="GO" id="GO:0006099">
    <property type="term" value="P:tricarboxylic acid cycle"/>
    <property type="evidence" value="ECO:0007669"/>
    <property type="project" value="UniProtKB-UniPathway"/>
</dbReference>
<dbReference type="AlphaFoldDB" id="A0A2G5BK72"/>
<keyword evidence="3" id="KW-0816">Tricarboxylic acid cycle</keyword>
<dbReference type="GO" id="GO:0004775">
    <property type="term" value="F:succinate-CoA ligase (ADP-forming) activity"/>
    <property type="evidence" value="ECO:0007669"/>
    <property type="project" value="TreeGrafter"/>
</dbReference>
<dbReference type="InterPro" id="IPR011761">
    <property type="entry name" value="ATP-grasp"/>
</dbReference>
<comment type="similarity">
    <text evidence="13">Belongs to the succinate/malate CoA ligase beta subunit family.</text>
</comment>
<dbReference type="STRING" id="763665.A0A2G5BK72"/>
<dbReference type="InterPro" id="IPR034723">
    <property type="entry name" value="Succ_CoA_betaA_euk"/>
</dbReference>
<comment type="cofactor">
    <cofactor evidence="1">
        <name>Mg(2+)</name>
        <dbReference type="ChEBI" id="CHEBI:18420"/>
    </cofactor>
</comment>
<reference evidence="15 16" key="1">
    <citation type="journal article" date="2015" name="Genome Biol. Evol.">
        <title>Phylogenomic analyses indicate that early fungi evolved digesting cell walls of algal ancestors of land plants.</title>
        <authorList>
            <person name="Chang Y."/>
            <person name="Wang S."/>
            <person name="Sekimoto S."/>
            <person name="Aerts A.L."/>
            <person name="Choi C."/>
            <person name="Clum A."/>
            <person name="LaButti K.M."/>
            <person name="Lindquist E.A."/>
            <person name="Yee Ngan C."/>
            <person name="Ohm R.A."/>
            <person name="Salamov A.A."/>
            <person name="Grigoriev I.V."/>
            <person name="Spatafora J.W."/>
            <person name="Berbee M.L."/>
        </authorList>
    </citation>
    <scope>NUCLEOTIDE SEQUENCE [LARGE SCALE GENOMIC DNA]</scope>
    <source>
        <strain evidence="15 16">NRRL 1564</strain>
    </source>
</reference>
<dbReference type="GO" id="GO:0042709">
    <property type="term" value="C:succinate-CoA ligase complex"/>
    <property type="evidence" value="ECO:0007669"/>
    <property type="project" value="TreeGrafter"/>
</dbReference>
<evidence type="ECO:0000256" key="1">
    <source>
        <dbReference type="ARBA" id="ARBA00001946"/>
    </source>
</evidence>
<dbReference type="EC" id="6.2.1.-" evidence="13"/>
<comment type="subunit">
    <text evidence="11">Heterodimer of an alpha and a beta subunit. The beta subunit determines specificity for GTP.</text>
</comment>